<feature type="compositionally biased region" description="Polar residues" evidence="2">
    <location>
        <begin position="1"/>
        <end position="11"/>
    </location>
</feature>
<feature type="compositionally biased region" description="Basic and acidic residues" evidence="2">
    <location>
        <begin position="510"/>
        <end position="532"/>
    </location>
</feature>
<dbReference type="Proteomes" id="UP000237144">
    <property type="component" value="Unassembled WGS sequence"/>
</dbReference>
<dbReference type="STRING" id="741276.A0A2S5BFF3"/>
<evidence type="ECO:0000256" key="1">
    <source>
        <dbReference type="SAM" id="Coils"/>
    </source>
</evidence>
<feature type="region of interest" description="Disordered" evidence="2">
    <location>
        <begin position="1"/>
        <end position="82"/>
    </location>
</feature>
<protein>
    <submittedName>
        <fullName evidence="3">Uncharacterized protein</fullName>
    </submittedName>
</protein>
<dbReference type="EMBL" id="PJQD01000014">
    <property type="protein sequence ID" value="POY75502.1"/>
    <property type="molecule type" value="Genomic_DNA"/>
</dbReference>
<evidence type="ECO:0000313" key="4">
    <source>
        <dbReference type="Proteomes" id="UP000237144"/>
    </source>
</evidence>
<feature type="compositionally biased region" description="Polar residues" evidence="2">
    <location>
        <begin position="409"/>
        <end position="419"/>
    </location>
</feature>
<feature type="region of interest" description="Disordered" evidence="2">
    <location>
        <begin position="510"/>
        <end position="613"/>
    </location>
</feature>
<feature type="compositionally biased region" description="Polar residues" evidence="2">
    <location>
        <begin position="582"/>
        <end position="592"/>
    </location>
</feature>
<comment type="caution">
    <text evidence="3">The sequence shown here is derived from an EMBL/GenBank/DDBJ whole genome shotgun (WGS) entry which is preliminary data.</text>
</comment>
<proteinExistence type="predicted"/>
<keyword evidence="1" id="KW-0175">Coiled coil</keyword>
<feature type="compositionally biased region" description="Basic and acidic residues" evidence="2">
    <location>
        <begin position="420"/>
        <end position="444"/>
    </location>
</feature>
<accession>A0A2S5BFF3</accession>
<organism evidence="3 4">
    <name type="scientific">Rhodotorula taiwanensis</name>
    <dbReference type="NCBI Taxonomy" id="741276"/>
    <lineage>
        <taxon>Eukaryota</taxon>
        <taxon>Fungi</taxon>
        <taxon>Dikarya</taxon>
        <taxon>Basidiomycota</taxon>
        <taxon>Pucciniomycotina</taxon>
        <taxon>Microbotryomycetes</taxon>
        <taxon>Sporidiobolales</taxon>
        <taxon>Sporidiobolaceae</taxon>
        <taxon>Rhodotorula</taxon>
    </lineage>
</organism>
<gene>
    <name evidence="3" type="ORF">BMF94_1404</name>
</gene>
<dbReference type="AlphaFoldDB" id="A0A2S5BFF3"/>
<sequence length="631" mass="68230">MLKRLSSSFTKDAQPPNDLALLRPPRTLLTPLRTPGFASPRSSPKRASFPYDNSSSYPFPIASAHPAARSTGAQQDRNVSPNRTIERAVLHKTLTNLSSLLVALDELRDTSQTHSKARKHVAKATRDLADGFKEKSAGAGGKSDEVAEALVSCASMLEALQEVEEKHARALRKEYEGLNDAIARYFRKTAKEEKAHEDRLADLDARVAKATASYQSTARAASASSQRNMHAALDSTTAQHSSYMHELSSLSAQIKQVKTAYAGEVASRREVATREVASTLCAIAEREWRQDVEAVRRGAETLGRLVSAAVWVAPGMERVAVAAPPEPPGNGERANRAVDMVLHPQRRPEEPPFAQGASRAPSSTTTETTNSSSMVHQSTYPDSPSSRVSNPAFTAASSAAGEAGPAPTFSSQRATSPRLENSEQRQQHFLPDRTASRGTTEEQHALGPPMRSPPLQFQATPTVGSSRPLGLASTVPALQDRSAMARKISDQALDRQDSFVARMSRKYSVADHELPSHAPEDPGPSRHVRSDSRVSQLAKRYSAPPQSVDSRSPPTPVSIPPHRQQPLPAWIGTGNATIGDHFSTSSRSNTDQALERGGETAHSNPPARIWTPGSARLRAYQMATPLPREPQ</sequence>
<evidence type="ECO:0000256" key="2">
    <source>
        <dbReference type="SAM" id="MobiDB-lite"/>
    </source>
</evidence>
<dbReference type="OrthoDB" id="2450055at2759"/>
<feature type="compositionally biased region" description="Low complexity" evidence="2">
    <location>
        <begin position="21"/>
        <end position="35"/>
    </location>
</feature>
<reference evidence="3 4" key="1">
    <citation type="journal article" date="2018" name="Front. Microbiol.">
        <title>Prospects for Fungal Bioremediation of Acidic Radioactive Waste Sites: Characterization and Genome Sequence of Rhodotorula taiwanensis MD1149.</title>
        <authorList>
            <person name="Tkavc R."/>
            <person name="Matrosova V.Y."/>
            <person name="Grichenko O.E."/>
            <person name="Gostincar C."/>
            <person name="Volpe R.P."/>
            <person name="Klimenkova P."/>
            <person name="Gaidamakova E.K."/>
            <person name="Zhou C.E."/>
            <person name="Stewart B.J."/>
            <person name="Lyman M.G."/>
            <person name="Malfatti S.A."/>
            <person name="Rubinfeld B."/>
            <person name="Courtot M."/>
            <person name="Singh J."/>
            <person name="Dalgard C.L."/>
            <person name="Hamilton T."/>
            <person name="Frey K.G."/>
            <person name="Gunde-Cimerman N."/>
            <person name="Dugan L."/>
            <person name="Daly M.J."/>
        </authorList>
    </citation>
    <scope>NUCLEOTIDE SEQUENCE [LARGE SCALE GENOMIC DNA]</scope>
    <source>
        <strain evidence="3 4">MD1149</strain>
    </source>
</reference>
<name>A0A2S5BFF3_9BASI</name>
<feature type="coiled-coil region" evidence="1">
    <location>
        <begin position="153"/>
        <end position="188"/>
    </location>
</feature>
<feature type="compositionally biased region" description="Low complexity" evidence="2">
    <location>
        <begin position="362"/>
        <end position="373"/>
    </location>
</feature>
<feature type="compositionally biased region" description="Polar residues" evidence="2">
    <location>
        <begin position="71"/>
        <end position="82"/>
    </location>
</feature>
<feature type="compositionally biased region" description="Polar residues" evidence="2">
    <location>
        <begin position="455"/>
        <end position="465"/>
    </location>
</feature>
<feature type="compositionally biased region" description="Low complexity" evidence="2">
    <location>
        <begin position="392"/>
        <end position="408"/>
    </location>
</feature>
<feature type="region of interest" description="Disordered" evidence="2">
    <location>
        <begin position="347"/>
        <end position="470"/>
    </location>
</feature>
<keyword evidence="4" id="KW-1185">Reference proteome</keyword>
<feature type="compositionally biased region" description="Polar residues" evidence="2">
    <location>
        <begin position="374"/>
        <end position="391"/>
    </location>
</feature>
<evidence type="ECO:0000313" key="3">
    <source>
        <dbReference type="EMBL" id="POY75502.1"/>
    </source>
</evidence>